<sequence length="175" mass="18725">MSVSRAVNAGTQLPSRITCREHNCGKSWTNTSGKKKDGKPDGKTALDAWLGHLAAHDPKGGRSVALASTTGPAIPQVDFYLGDVAYDYVGWWLLHDLVEATKTGTGWTLKADANGSSWRNREKKQKQQSEQAEQHDIDGGLGGDSNGQDIDGLCEPDVAAPGYGSGGYEGHEDHY</sequence>
<dbReference type="Proteomes" id="UP001583186">
    <property type="component" value="Unassembled WGS sequence"/>
</dbReference>
<comment type="caution">
    <text evidence="2">The sequence shown here is derived from an EMBL/GenBank/DDBJ whole genome shotgun (WGS) entry which is preliminary data.</text>
</comment>
<proteinExistence type="predicted"/>
<evidence type="ECO:0000313" key="2">
    <source>
        <dbReference type="EMBL" id="KAL1899792.1"/>
    </source>
</evidence>
<accession>A0ABR3ZHY2</accession>
<protein>
    <submittedName>
        <fullName evidence="2">Uncharacterized protein</fullName>
    </submittedName>
</protein>
<keyword evidence="3" id="KW-1185">Reference proteome</keyword>
<gene>
    <name evidence="2" type="ORF">Sste5346_002658</name>
</gene>
<feature type="region of interest" description="Disordered" evidence="1">
    <location>
        <begin position="112"/>
        <end position="175"/>
    </location>
</feature>
<organism evidence="2 3">
    <name type="scientific">Sporothrix stenoceras</name>
    <dbReference type="NCBI Taxonomy" id="5173"/>
    <lineage>
        <taxon>Eukaryota</taxon>
        <taxon>Fungi</taxon>
        <taxon>Dikarya</taxon>
        <taxon>Ascomycota</taxon>
        <taxon>Pezizomycotina</taxon>
        <taxon>Sordariomycetes</taxon>
        <taxon>Sordariomycetidae</taxon>
        <taxon>Ophiostomatales</taxon>
        <taxon>Ophiostomataceae</taxon>
        <taxon>Sporothrix</taxon>
    </lineage>
</organism>
<reference evidence="2 3" key="1">
    <citation type="journal article" date="2024" name="IMA Fungus">
        <title>IMA Genome - F19 : A genome assembly and annotation guide to empower mycologists, including annotated draft genome sequences of Ceratocystis pirilliformis, Diaporthe australafricana, Fusarium ophioides, Paecilomyces lecythidis, and Sporothrix stenoceras.</title>
        <authorList>
            <person name="Aylward J."/>
            <person name="Wilson A.M."/>
            <person name="Visagie C.M."/>
            <person name="Spraker J."/>
            <person name="Barnes I."/>
            <person name="Buitendag C."/>
            <person name="Ceriani C."/>
            <person name="Del Mar Angel L."/>
            <person name="du Plessis D."/>
            <person name="Fuchs T."/>
            <person name="Gasser K."/>
            <person name="Kramer D."/>
            <person name="Li W."/>
            <person name="Munsamy K."/>
            <person name="Piso A."/>
            <person name="Price J.L."/>
            <person name="Sonnekus B."/>
            <person name="Thomas C."/>
            <person name="van der Nest A."/>
            <person name="van Dijk A."/>
            <person name="van Heerden A."/>
            <person name="van Vuuren N."/>
            <person name="Yilmaz N."/>
            <person name="Duong T.A."/>
            <person name="van der Merwe N.A."/>
            <person name="Wingfield M.J."/>
            <person name="Wingfield B.D."/>
        </authorList>
    </citation>
    <scope>NUCLEOTIDE SEQUENCE [LARGE SCALE GENOMIC DNA]</scope>
    <source>
        <strain evidence="2 3">CMW 5346</strain>
    </source>
</reference>
<evidence type="ECO:0000256" key="1">
    <source>
        <dbReference type="SAM" id="MobiDB-lite"/>
    </source>
</evidence>
<evidence type="ECO:0000313" key="3">
    <source>
        <dbReference type="Proteomes" id="UP001583186"/>
    </source>
</evidence>
<name>A0ABR3ZHY2_9PEZI</name>
<dbReference type="EMBL" id="JAWCUI010000011">
    <property type="protein sequence ID" value="KAL1899792.1"/>
    <property type="molecule type" value="Genomic_DNA"/>
</dbReference>